<evidence type="ECO:0000256" key="10">
    <source>
        <dbReference type="PIRSR" id="PIRSR000193-1"/>
    </source>
</evidence>
<comment type="subcellular location">
    <subcellularLocation>
        <location evidence="1 8">Cytoplasm</location>
    </subcellularLocation>
</comment>
<dbReference type="AlphaFoldDB" id="A0A7T5VER7"/>
<dbReference type="Gene3D" id="3.40.50.720">
    <property type="entry name" value="NAD(P)-binding Rossmann-like Domain"/>
    <property type="match status" value="1"/>
</dbReference>
<dbReference type="KEGG" id="dog:HP555_11525"/>
<evidence type="ECO:0000256" key="1">
    <source>
        <dbReference type="ARBA" id="ARBA00004496"/>
    </source>
</evidence>
<dbReference type="FunFam" id="3.40.50.720:FF:000190">
    <property type="entry name" value="Pyrroline-5-carboxylate reductase"/>
    <property type="match status" value="1"/>
</dbReference>
<keyword evidence="7 8" id="KW-0560">Oxidoreductase</keyword>
<dbReference type="EMBL" id="CP054140">
    <property type="protein sequence ID" value="QQG66451.1"/>
    <property type="molecule type" value="Genomic_DNA"/>
</dbReference>
<dbReference type="SUPFAM" id="SSF48179">
    <property type="entry name" value="6-phosphogluconate dehydrogenase C-terminal domain-like"/>
    <property type="match status" value="1"/>
</dbReference>
<dbReference type="UniPathway" id="UPA00098">
    <property type="reaction ID" value="UER00361"/>
</dbReference>
<sequence>MSHSIPPLGCIGGGQMAEAFIRGLLTAQLLTPAQITVAEPDSSRCDYLTKTYGVQCTQDPGLLCSNSELLLVAVKPQVGIPVLEQYQPCIQQQHLVISIMAGISLASLTAALSGPVRLIRVMPNIAVLVLAGASAYCANVEATDEDRQSAAAILSSVGTCTEVEEHLLDAVTGLSGSGPGYVLTFIEAMIDGGVLAGLPRSVAEQLALQTVYGSARLALTTGEHPAVLKAQVTSPGGTTISGVQVLEQGGLRGMVMAAIKTAADRSRELGA</sequence>
<evidence type="ECO:0000256" key="8">
    <source>
        <dbReference type="HAMAP-Rule" id="MF_01925"/>
    </source>
</evidence>
<dbReference type="InterPro" id="IPR028939">
    <property type="entry name" value="P5C_Rdtase_cat_N"/>
</dbReference>
<dbReference type="Proteomes" id="UP000596092">
    <property type="component" value="Chromosome"/>
</dbReference>
<dbReference type="InterPro" id="IPR029036">
    <property type="entry name" value="P5CR_dimer"/>
</dbReference>
<dbReference type="RefSeq" id="WP_199262645.1">
    <property type="nucleotide sequence ID" value="NZ_CP054140.1"/>
</dbReference>
<dbReference type="Gene3D" id="1.10.3730.10">
    <property type="entry name" value="ProC C-terminal domain-like"/>
    <property type="match status" value="1"/>
</dbReference>
<dbReference type="EC" id="1.5.1.2" evidence="8 9"/>
<dbReference type="InterPro" id="IPR053790">
    <property type="entry name" value="P5CR-like_CS"/>
</dbReference>
<keyword evidence="15" id="KW-1185">Reference proteome</keyword>
<comment type="pathway">
    <text evidence="8 11">Amino-acid biosynthesis; L-proline biosynthesis; L-proline from L-glutamate 5-semialdehyde: step 1/1.</text>
</comment>
<comment type="similarity">
    <text evidence="2 8 11">Belongs to the pyrroline-5-carboxylate reductase family.</text>
</comment>
<proteinExistence type="inferred from homology"/>
<keyword evidence="5 8" id="KW-0641">Proline biosynthesis</keyword>
<dbReference type="PANTHER" id="PTHR11645">
    <property type="entry name" value="PYRROLINE-5-CARBOXYLATE REDUCTASE"/>
    <property type="match status" value="1"/>
</dbReference>
<evidence type="ECO:0000256" key="11">
    <source>
        <dbReference type="RuleBase" id="RU003903"/>
    </source>
</evidence>
<evidence type="ECO:0000259" key="13">
    <source>
        <dbReference type="Pfam" id="PF14748"/>
    </source>
</evidence>
<evidence type="ECO:0000256" key="4">
    <source>
        <dbReference type="ARBA" id="ARBA00022605"/>
    </source>
</evidence>
<evidence type="ECO:0000256" key="6">
    <source>
        <dbReference type="ARBA" id="ARBA00022857"/>
    </source>
</evidence>
<protein>
    <recommendedName>
        <fullName evidence="8 9">Pyrroline-5-carboxylate reductase</fullName>
        <shortName evidence="8">P5C reductase</shortName>
        <shortName evidence="8">P5CR</shortName>
        <ecNumber evidence="8 9">1.5.1.2</ecNumber>
    </recommendedName>
    <alternativeName>
        <fullName evidence="8">PCA reductase</fullName>
    </alternativeName>
</protein>
<feature type="binding site" evidence="10">
    <location>
        <begin position="73"/>
        <end position="76"/>
    </location>
    <ligand>
        <name>NADP(+)</name>
        <dbReference type="ChEBI" id="CHEBI:58349"/>
    </ligand>
</feature>
<dbReference type="HAMAP" id="MF_01925">
    <property type="entry name" value="P5C_reductase"/>
    <property type="match status" value="1"/>
</dbReference>
<evidence type="ECO:0000256" key="5">
    <source>
        <dbReference type="ARBA" id="ARBA00022650"/>
    </source>
</evidence>
<evidence type="ECO:0000256" key="3">
    <source>
        <dbReference type="ARBA" id="ARBA00022490"/>
    </source>
</evidence>
<feature type="domain" description="Pyrroline-5-carboxylate reductase dimerisation" evidence="13">
    <location>
        <begin position="165"/>
        <end position="269"/>
    </location>
</feature>
<name>A0A7T5VER7_9BACT</name>
<dbReference type="GO" id="GO:0005737">
    <property type="term" value="C:cytoplasm"/>
    <property type="evidence" value="ECO:0007669"/>
    <property type="project" value="UniProtKB-SubCell"/>
</dbReference>
<feature type="binding site" evidence="10">
    <location>
        <begin position="11"/>
        <end position="16"/>
    </location>
    <ligand>
        <name>NADP(+)</name>
        <dbReference type="ChEBI" id="CHEBI:58349"/>
    </ligand>
</feature>
<evidence type="ECO:0000256" key="9">
    <source>
        <dbReference type="NCBIfam" id="TIGR00112"/>
    </source>
</evidence>
<keyword evidence="6 8" id="KW-0521">NADP</keyword>
<evidence type="ECO:0000313" key="14">
    <source>
        <dbReference type="EMBL" id="QQG66451.1"/>
    </source>
</evidence>
<evidence type="ECO:0000256" key="2">
    <source>
        <dbReference type="ARBA" id="ARBA00005525"/>
    </source>
</evidence>
<dbReference type="NCBIfam" id="TIGR00112">
    <property type="entry name" value="proC"/>
    <property type="match status" value="1"/>
</dbReference>
<dbReference type="Pfam" id="PF03807">
    <property type="entry name" value="F420_oxidored"/>
    <property type="match status" value="1"/>
</dbReference>
<dbReference type="InterPro" id="IPR036291">
    <property type="entry name" value="NAD(P)-bd_dom_sf"/>
</dbReference>
<evidence type="ECO:0000259" key="12">
    <source>
        <dbReference type="Pfam" id="PF03807"/>
    </source>
</evidence>
<reference evidence="14 15" key="1">
    <citation type="submission" date="2020-05" db="EMBL/GenBank/DDBJ databases">
        <title>Complete genome of Desulfobulbus oligotrophicus.</title>
        <authorList>
            <person name="Podar M."/>
        </authorList>
    </citation>
    <scope>NUCLEOTIDE SEQUENCE [LARGE SCALE GENOMIC DNA]</scope>
    <source>
        <strain evidence="14 15">Prop6</strain>
    </source>
</reference>
<comment type="catalytic activity">
    <reaction evidence="8 11">
        <text>L-proline + NADP(+) = (S)-1-pyrroline-5-carboxylate + NADPH + 2 H(+)</text>
        <dbReference type="Rhea" id="RHEA:14109"/>
        <dbReference type="ChEBI" id="CHEBI:15378"/>
        <dbReference type="ChEBI" id="CHEBI:17388"/>
        <dbReference type="ChEBI" id="CHEBI:57783"/>
        <dbReference type="ChEBI" id="CHEBI:58349"/>
        <dbReference type="ChEBI" id="CHEBI:60039"/>
        <dbReference type="EC" id="1.5.1.2"/>
    </reaction>
</comment>
<organism evidence="14 15">
    <name type="scientific">Desulfobulbus oligotrophicus</name>
    <dbReference type="NCBI Taxonomy" id="1909699"/>
    <lineage>
        <taxon>Bacteria</taxon>
        <taxon>Pseudomonadati</taxon>
        <taxon>Thermodesulfobacteriota</taxon>
        <taxon>Desulfobulbia</taxon>
        <taxon>Desulfobulbales</taxon>
        <taxon>Desulfobulbaceae</taxon>
        <taxon>Desulfobulbus</taxon>
    </lineage>
</organism>
<accession>A0A7T5VER7</accession>
<keyword evidence="4 8" id="KW-0028">Amino-acid biosynthesis</keyword>
<gene>
    <name evidence="8 14" type="primary">proC</name>
    <name evidence="14" type="ORF">HP555_11525</name>
</gene>
<dbReference type="PROSITE" id="PS00521">
    <property type="entry name" value="P5CR"/>
    <property type="match status" value="1"/>
</dbReference>
<dbReference type="InterPro" id="IPR008927">
    <property type="entry name" value="6-PGluconate_DH-like_C_sf"/>
</dbReference>
<comment type="function">
    <text evidence="8">Catalyzes the reduction of 1-pyrroline-5-carboxylate (PCA) to L-proline.</text>
</comment>
<feature type="domain" description="Pyrroline-5-carboxylate reductase catalytic N-terminal" evidence="12">
    <location>
        <begin position="8"/>
        <end position="102"/>
    </location>
</feature>
<dbReference type="PIRSF" id="PIRSF000193">
    <property type="entry name" value="Pyrrol-5-carb_rd"/>
    <property type="match status" value="1"/>
</dbReference>
<dbReference type="InterPro" id="IPR000304">
    <property type="entry name" value="Pyrroline-COOH_reductase"/>
</dbReference>
<dbReference type="GO" id="GO:0055129">
    <property type="term" value="P:L-proline biosynthetic process"/>
    <property type="evidence" value="ECO:0007669"/>
    <property type="project" value="UniProtKB-UniRule"/>
</dbReference>
<dbReference type="GO" id="GO:0004735">
    <property type="term" value="F:pyrroline-5-carboxylate reductase activity"/>
    <property type="evidence" value="ECO:0007669"/>
    <property type="project" value="UniProtKB-UniRule"/>
</dbReference>
<evidence type="ECO:0000313" key="15">
    <source>
        <dbReference type="Proteomes" id="UP000596092"/>
    </source>
</evidence>
<dbReference type="Pfam" id="PF14748">
    <property type="entry name" value="P5CR_dimer"/>
    <property type="match status" value="1"/>
</dbReference>
<dbReference type="SUPFAM" id="SSF51735">
    <property type="entry name" value="NAD(P)-binding Rossmann-fold domains"/>
    <property type="match status" value="1"/>
</dbReference>
<dbReference type="PANTHER" id="PTHR11645:SF0">
    <property type="entry name" value="PYRROLINE-5-CARBOXYLATE REDUCTASE 3"/>
    <property type="match status" value="1"/>
</dbReference>
<dbReference type="FunFam" id="1.10.3730.10:FF:000001">
    <property type="entry name" value="Pyrroline-5-carboxylate reductase"/>
    <property type="match status" value="1"/>
</dbReference>
<comment type="catalytic activity">
    <reaction evidence="8">
        <text>L-proline + NAD(+) = (S)-1-pyrroline-5-carboxylate + NADH + 2 H(+)</text>
        <dbReference type="Rhea" id="RHEA:14105"/>
        <dbReference type="ChEBI" id="CHEBI:15378"/>
        <dbReference type="ChEBI" id="CHEBI:17388"/>
        <dbReference type="ChEBI" id="CHEBI:57540"/>
        <dbReference type="ChEBI" id="CHEBI:57945"/>
        <dbReference type="ChEBI" id="CHEBI:60039"/>
        <dbReference type="EC" id="1.5.1.2"/>
    </reaction>
</comment>
<keyword evidence="3 8" id="KW-0963">Cytoplasm</keyword>
<evidence type="ECO:0000256" key="7">
    <source>
        <dbReference type="ARBA" id="ARBA00023002"/>
    </source>
</evidence>